<keyword evidence="3" id="KW-1185">Reference proteome</keyword>
<feature type="chain" id="PRO_5007886225" description="Peptidase E" evidence="1">
    <location>
        <begin position="24"/>
        <end position="167"/>
    </location>
</feature>
<dbReference type="EMBL" id="LRXL01000052">
    <property type="protein sequence ID" value="OAB76234.1"/>
    <property type="molecule type" value="Genomic_DNA"/>
</dbReference>
<proteinExistence type="predicted"/>
<feature type="signal peptide" evidence="1">
    <location>
        <begin position="1"/>
        <end position="23"/>
    </location>
</feature>
<dbReference type="InterPro" id="IPR046525">
    <property type="entry name" value="DUF6702"/>
</dbReference>
<protein>
    <recommendedName>
        <fullName evidence="4">Peptidase E</fullName>
    </recommendedName>
</protein>
<evidence type="ECO:0008006" key="4">
    <source>
        <dbReference type="Google" id="ProtNLM"/>
    </source>
</evidence>
<evidence type="ECO:0000313" key="2">
    <source>
        <dbReference type="EMBL" id="OAB76234.1"/>
    </source>
</evidence>
<reference evidence="2 3" key="1">
    <citation type="submission" date="2016-02" db="EMBL/GenBank/DDBJ databases">
        <title>Ulvibacter sp. LPB0005, isolated from Thais luteostoma.</title>
        <authorList>
            <person name="Shin S.-K."/>
            <person name="Yi H."/>
        </authorList>
    </citation>
    <scope>NUCLEOTIDE SEQUENCE [LARGE SCALE GENOMIC DNA]</scope>
    <source>
        <strain evidence="2 3">LPB0005</strain>
    </source>
</reference>
<dbReference type="Proteomes" id="UP000077013">
    <property type="component" value="Unassembled WGS sequence"/>
</dbReference>
<keyword evidence="1" id="KW-0732">Signal</keyword>
<accession>A0A167F668</accession>
<organism evidence="2 3">
    <name type="scientific">Cochleicola gelatinilyticus</name>
    <dbReference type="NCBI Taxonomy" id="1763537"/>
    <lineage>
        <taxon>Bacteria</taxon>
        <taxon>Pseudomonadati</taxon>
        <taxon>Bacteroidota</taxon>
        <taxon>Flavobacteriia</taxon>
        <taxon>Flavobacteriales</taxon>
        <taxon>Flavobacteriaceae</taxon>
        <taxon>Cochleicola</taxon>
    </lineage>
</organism>
<dbReference type="STRING" id="1763537.ULVI_13970"/>
<evidence type="ECO:0000256" key="1">
    <source>
        <dbReference type="SAM" id="SignalP"/>
    </source>
</evidence>
<gene>
    <name evidence="2" type="ORF">ULVI_13970</name>
</gene>
<dbReference type="AlphaFoldDB" id="A0A167F668"/>
<dbReference type="Pfam" id="PF20420">
    <property type="entry name" value="DUF6702"/>
    <property type="match status" value="1"/>
</dbReference>
<comment type="caution">
    <text evidence="2">The sequence shown here is derived from an EMBL/GenBank/DDBJ whole genome shotgun (WGS) entry which is preliminary data.</text>
</comment>
<sequence>MKFVRIAFVLLLFPLLTASSAHKFYVSITKIEYVEEKESLQIITQIFIDDVEDVLQKRYDPNVSLATKKEREADIELLTKYILQKLKIKVNGELVELKYIGKEYDIDIVKSYFEIKGVKNIKNIEIDNTVLMDLFEEQQNIIHLKTASKRRSLILDKENPKGLLNFH</sequence>
<name>A0A167F668_9FLAO</name>
<evidence type="ECO:0000313" key="3">
    <source>
        <dbReference type="Proteomes" id="UP000077013"/>
    </source>
</evidence>